<dbReference type="SUPFAM" id="SSF49899">
    <property type="entry name" value="Concanavalin A-like lectins/glucanases"/>
    <property type="match status" value="1"/>
</dbReference>
<evidence type="ECO:0000256" key="1">
    <source>
        <dbReference type="ARBA" id="ARBA00009865"/>
    </source>
</evidence>
<proteinExistence type="inferred from homology"/>
<feature type="chain" id="PRO_5003306477" evidence="7">
    <location>
        <begin position="20"/>
        <end position="554"/>
    </location>
</feature>
<dbReference type="Gene3D" id="2.60.120.200">
    <property type="match status" value="1"/>
</dbReference>
<keyword evidence="10" id="KW-1185">Reference proteome</keyword>
<feature type="domain" description="Beta-xylosidase C-terminal Concanavalin A-like" evidence="8">
    <location>
        <begin position="373"/>
        <end position="550"/>
    </location>
</feature>
<dbReference type="CDD" id="cd18617">
    <property type="entry name" value="GH43_XynB-like"/>
    <property type="match status" value="1"/>
</dbReference>
<dbReference type="STRING" id="762982.HMPREF9442_03469"/>
<feature type="site" description="Important for catalytic activity, responsible for pKa modulation of the active site Glu and correct orientation of both the proton donor and substrate" evidence="5">
    <location>
        <position position="165"/>
    </location>
</feature>
<evidence type="ECO:0000256" key="5">
    <source>
        <dbReference type="PIRSR" id="PIRSR606710-2"/>
    </source>
</evidence>
<dbReference type="SUPFAM" id="SSF75005">
    <property type="entry name" value="Arabinanase/levansucrase/invertase"/>
    <property type="match status" value="1"/>
</dbReference>
<dbReference type="Gene3D" id="2.115.10.20">
    <property type="entry name" value="Glycosyl hydrolase domain, family 43"/>
    <property type="match status" value="1"/>
</dbReference>
<dbReference type="OrthoDB" id="9801455at2"/>
<dbReference type="InterPro" id="IPR051795">
    <property type="entry name" value="Glycosyl_Hydrlase_43"/>
</dbReference>
<keyword evidence="2 6" id="KW-0378">Hydrolase</keyword>
<dbReference type="InterPro" id="IPR023296">
    <property type="entry name" value="Glyco_hydro_beta-prop_sf"/>
</dbReference>
<evidence type="ECO:0000256" key="2">
    <source>
        <dbReference type="ARBA" id="ARBA00022801"/>
    </source>
</evidence>
<dbReference type="eggNOG" id="COG3507">
    <property type="taxonomic scope" value="Bacteria"/>
</dbReference>
<protein>
    <submittedName>
        <fullName evidence="9">Glycosyl hydrolase, family 43</fullName>
    </submittedName>
</protein>
<dbReference type="Pfam" id="PF17851">
    <property type="entry name" value="GH43_C2"/>
    <property type="match status" value="1"/>
</dbReference>
<dbReference type="InterPro" id="IPR041542">
    <property type="entry name" value="GH43_C2"/>
</dbReference>
<evidence type="ECO:0000256" key="3">
    <source>
        <dbReference type="ARBA" id="ARBA00023295"/>
    </source>
</evidence>
<feature type="active site" description="Proton acceptor" evidence="4">
    <location>
        <position position="57"/>
    </location>
</feature>
<dbReference type="AlphaFoldDB" id="F3QZ23"/>
<evidence type="ECO:0000259" key="8">
    <source>
        <dbReference type="Pfam" id="PF17851"/>
    </source>
</evidence>
<reference evidence="9 10" key="1">
    <citation type="submission" date="2011-02" db="EMBL/GenBank/DDBJ databases">
        <authorList>
            <person name="Weinstock G."/>
            <person name="Sodergren E."/>
            <person name="Clifton S."/>
            <person name="Fulton L."/>
            <person name="Fulton B."/>
            <person name="Courtney L."/>
            <person name="Fronick C."/>
            <person name="Harrison M."/>
            <person name="Strong C."/>
            <person name="Farmer C."/>
            <person name="Delahaunty K."/>
            <person name="Markovic C."/>
            <person name="Hall O."/>
            <person name="Minx P."/>
            <person name="Tomlinson C."/>
            <person name="Mitreva M."/>
            <person name="Hou S."/>
            <person name="Chen J."/>
            <person name="Wollam A."/>
            <person name="Pepin K.H."/>
            <person name="Johnson M."/>
            <person name="Bhonagiri V."/>
            <person name="Zhang X."/>
            <person name="Suruliraj S."/>
            <person name="Warren W."/>
            <person name="Chinwalla A."/>
            <person name="Mardis E.R."/>
            <person name="Wilson R.K."/>
        </authorList>
    </citation>
    <scope>NUCLEOTIDE SEQUENCE [LARGE SCALE GENOMIC DNA]</scope>
    <source>
        <strain evidence="9 10">YIT 11841</strain>
    </source>
</reference>
<comment type="caution">
    <text evidence="9">The sequence shown here is derived from an EMBL/GenBank/DDBJ whole genome shotgun (WGS) entry which is preliminary data.</text>
</comment>
<dbReference type="EMBL" id="AFBR01000098">
    <property type="protein sequence ID" value="EGG49952.1"/>
    <property type="molecule type" value="Genomic_DNA"/>
</dbReference>
<gene>
    <name evidence="9" type="ORF">HMPREF9442_03469</name>
</gene>
<accession>F3QZ23</accession>
<dbReference type="RefSeq" id="WP_008630327.1">
    <property type="nucleotide sequence ID" value="NZ_GL883891.1"/>
</dbReference>
<feature type="active site" description="Proton donor" evidence="4">
    <location>
        <position position="230"/>
    </location>
</feature>
<dbReference type="GO" id="GO:0005975">
    <property type="term" value="P:carbohydrate metabolic process"/>
    <property type="evidence" value="ECO:0007669"/>
    <property type="project" value="InterPro"/>
</dbReference>
<dbReference type="Proteomes" id="UP000005546">
    <property type="component" value="Unassembled WGS sequence"/>
</dbReference>
<dbReference type="HOGENOM" id="CLU_016508_2_2_10"/>
<keyword evidence="3 6" id="KW-0326">Glycosidase</keyword>
<evidence type="ECO:0000313" key="10">
    <source>
        <dbReference type="Proteomes" id="UP000005546"/>
    </source>
</evidence>
<name>F3QZ23_9BACT</name>
<evidence type="ECO:0000313" key="9">
    <source>
        <dbReference type="EMBL" id="EGG49952.1"/>
    </source>
</evidence>
<sequence length="554" mass="62297">MKHVLSLSILMMANMVATAQTAHFNYFSYNGDDSRFNKEINPHNQYFNPILAGFYPDPSICRKGDTYYLVNSSFSFFPGVPIFTSKDLVNWTQLGHVLDRKSQLPLDRQNVSGGIFAPAITYNEKNKTFYMITTNVGAGNFFVKTKDPAKGWSEPIYLPKVGGIDPSFFFDKDGRGYIVNNDEPVGGHVYEGERSIMLHYFDVEGDSVVGDPIEIVRSGSHVQENPIWIEGPHLYRIGKYYYLMCAEGGTGAWHSEVIFRSKKPEGPWEEFTDGNPILTQRTGLDPQRPDIVTSAGHADLVSTPDGDWYAVFLACRPYEEDFYNTGRDTYLLPVSWENGWPTILEKDKAIPTVNEKEGLQPKENHLTGNFGYCDRFASDTLDIRWMFLRNPSDFYTLDGKGLALHAKPVNISQKESPSALFARQQHHTFTAETEVTFTPRSAKELAGFTLLQNEEYNFVFGKTLVGGKPALTLTRSEKETVRISTVFLDEKETAAPVKLKICGKGRYYDFYYSTGSHWMLMARGVDAVNLSTNRSGGFIGACIGLYATSDNPSR</sequence>
<organism evidence="9 10">
    <name type="scientific">Paraprevotella xylaniphila YIT 11841</name>
    <dbReference type="NCBI Taxonomy" id="762982"/>
    <lineage>
        <taxon>Bacteria</taxon>
        <taxon>Pseudomonadati</taxon>
        <taxon>Bacteroidota</taxon>
        <taxon>Bacteroidia</taxon>
        <taxon>Bacteroidales</taxon>
        <taxon>Prevotellaceae</taxon>
        <taxon>Paraprevotella</taxon>
    </lineage>
</organism>
<keyword evidence="7" id="KW-0732">Signal</keyword>
<comment type="similarity">
    <text evidence="1 6">Belongs to the glycosyl hydrolase 43 family.</text>
</comment>
<feature type="signal peptide" evidence="7">
    <location>
        <begin position="1"/>
        <end position="19"/>
    </location>
</feature>
<evidence type="ECO:0000256" key="4">
    <source>
        <dbReference type="PIRSR" id="PIRSR606710-1"/>
    </source>
</evidence>
<dbReference type="InterPro" id="IPR013320">
    <property type="entry name" value="ConA-like_dom_sf"/>
</dbReference>
<dbReference type="InterPro" id="IPR006710">
    <property type="entry name" value="Glyco_hydro_43"/>
</dbReference>
<evidence type="ECO:0000256" key="7">
    <source>
        <dbReference type="SAM" id="SignalP"/>
    </source>
</evidence>
<evidence type="ECO:0000256" key="6">
    <source>
        <dbReference type="RuleBase" id="RU361187"/>
    </source>
</evidence>
<dbReference type="Pfam" id="PF04616">
    <property type="entry name" value="Glyco_hydro_43"/>
    <property type="match status" value="1"/>
</dbReference>
<dbReference type="GO" id="GO:0004553">
    <property type="term" value="F:hydrolase activity, hydrolyzing O-glycosyl compounds"/>
    <property type="evidence" value="ECO:0007669"/>
    <property type="project" value="InterPro"/>
</dbReference>
<dbReference type="PANTHER" id="PTHR42812:SF12">
    <property type="entry name" value="BETA-XYLOSIDASE-RELATED"/>
    <property type="match status" value="1"/>
</dbReference>
<dbReference type="PANTHER" id="PTHR42812">
    <property type="entry name" value="BETA-XYLOSIDASE"/>
    <property type="match status" value="1"/>
</dbReference>